<gene>
    <name evidence="2" type="ORF">DDE18_04480</name>
</gene>
<comment type="caution">
    <text evidence="2">The sequence shown here is derived from an EMBL/GenBank/DDBJ whole genome shotgun (WGS) entry which is preliminary data.</text>
</comment>
<proteinExistence type="predicted"/>
<name>A0A2T8FD13_9ACTN</name>
<dbReference type="AlphaFoldDB" id="A0A2T8FD13"/>
<dbReference type="Proteomes" id="UP000246018">
    <property type="component" value="Unassembled WGS sequence"/>
</dbReference>
<evidence type="ECO:0000313" key="2">
    <source>
        <dbReference type="EMBL" id="PVG83593.1"/>
    </source>
</evidence>
<evidence type="ECO:0000256" key="1">
    <source>
        <dbReference type="SAM" id="MobiDB-lite"/>
    </source>
</evidence>
<reference evidence="2 3" key="1">
    <citation type="submission" date="2018-04" db="EMBL/GenBank/DDBJ databases">
        <title>Genome of Nocardioides gansuensis WSJ-1.</title>
        <authorList>
            <person name="Wu S."/>
            <person name="Wang G."/>
        </authorList>
    </citation>
    <scope>NUCLEOTIDE SEQUENCE [LARGE SCALE GENOMIC DNA]</scope>
    <source>
        <strain evidence="2 3">WSJ-1</strain>
    </source>
</reference>
<organism evidence="2 3">
    <name type="scientific">Nocardioides gansuensis</name>
    <dbReference type="NCBI Taxonomy" id="2138300"/>
    <lineage>
        <taxon>Bacteria</taxon>
        <taxon>Bacillati</taxon>
        <taxon>Actinomycetota</taxon>
        <taxon>Actinomycetes</taxon>
        <taxon>Propionibacteriales</taxon>
        <taxon>Nocardioidaceae</taxon>
        <taxon>Nocardioides</taxon>
    </lineage>
</organism>
<feature type="region of interest" description="Disordered" evidence="1">
    <location>
        <begin position="1"/>
        <end position="46"/>
    </location>
</feature>
<accession>A0A2T8FD13</accession>
<sequence>MSGSKPLIEPDGTGARNEPRVPDGSSRERRRMTIAKGSASHEQARSAFATSPFWSTTLQEGRLQREPTLQVHAKTMGTAKTLCGQSTLSWAKFWDVSFATVRTDRCPRCIEALITRTDVGRKD</sequence>
<evidence type="ECO:0000313" key="3">
    <source>
        <dbReference type="Proteomes" id="UP000246018"/>
    </source>
</evidence>
<dbReference type="EMBL" id="QDGZ01000002">
    <property type="protein sequence ID" value="PVG83593.1"/>
    <property type="molecule type" value="Genomic_DNA"/>
</dbReference>
<keyword evidence="3" id="KW-1185">Reference proteome</keyword>
<feature type="compositionally biased region" description="Basic and acidic residues" evidence="1">
    <location>
        <begin position="17"/>
        <end position="27"/>
    </location>
</feature>
<protein>
    <submittedName>
        <fullName evidence="2">Uncharacterized protein</fullName>
    </submittedName>
</protein>